<dbReference type="EMBL" id="CP096567">
    <property type="protein sequence ID" value="UPU46681.1"/>
    <property type="molecule type" value="Genomic_DNA"/>
</dbReference>
<protein>
    <submittedName>
        <fullName evidence="1">Uncharacterized protein</fullName>
    </submittedName>
</protein>
<evidence type="ECO:0000313" key="2">
    <source>
        <dbReference type="Proteomes" id="UP000831484"/>
    </source>
</evidence>
<keyword evidence="2" id="KW-1185">Reference proteome</keyword>
<organism evidence="1 2">
    <name type="scientific">Rhodococcus qingshengii JCM 15477</name>
    <dbReference type="NCBI Taxonomy" id="1303681"/>
    <lineage>
        <taxon>Bacteria</taxon>
        <taxon>Bacillati</taxon>
        <taxon>Actinomycetota</taxon>
        <taxon>Actinomycetes</taxon>
        <taxon>Mycobacteriales</taxon>
        <taxon>Nocardiaceae</taxon>
        <taxon>Rhodococcus</taxon>
        <taxon>Rhodococcus erythropolis group</taxon>
    </lineage>
</organism>
<reference evidence="2" key="1">
    <citation type="journal article" date="2022" name="Environ. Microbiol.">
        <title>Functional analysis, diversity, and distribution of carbendazim hydrolases MheI and CbmA, responsible for the initial step in carbendazim degradation.</title>
        <authorList>
            <person name="Zhang M."/>
            <person name="Bai X."/>
            <person name="Li Q."/>
            <person name="Zhang L."/>
            <person name="Zhu Q."/>
            <person name="Gao S."/>
            <person name="Ke Z."/>
            <person name="Jiang M."/>
            <person name="Hu J."/>
            <person name="Qiu J."/>
            <person name="Hong Q."/>
        </authorList>
    </citation>
    <scope>NUCLEOTIDE SEQUENCE [LARGE SCALE GENOMIC DNA]</scope>
    <source>
        <plasmid evidence="2">pdjl-6-4</plasmid>
    </source>
</reference>
<accession>A0AB38RP60</accession>
<gene>
    <name evidence="1" type="ORF">M0639_31200</name>
</gene>
<proteinExistence type="predicted"/>
<evidence type="ECO:0000313" key="1">
    <source>
        <dbReference type="EMBL" id="UPU46681.1"/>
    </source>
</evidence>
<dbReference type="Proteomes" id="UP000831484">
    <property type="component" value="Plasmid pdjl-6-4"/>
</dbReference>
<dbReference type="RefSeq" id="WP_033236844.1">
    <property type="nucleotide sequence ID" value="NZ_CP096567.1"/>
</dbReference>
<keyword evidence="1" id="KW-0614">Plasmid</keyword>
<geneLocation type="plasmid" evidence="1 2">
    <name>pdjl-6-4</name>
</geneLocation>
<sequence>MIEEVTTKQKVELLLSVTGLSSGEVAQALGCSEAQLRAGDLTAEQQQHFVDFSEVFKSSSTANATYFGVSGENEAYTELRLLQVLVAAGPECVMLRGSANASQRKALLVSLEGISHPTASQD</sequence>
<name>A0AB38RP60_RHOSG</name>
<dbReference type="AlphaFoldDB" id="A0AB38RP60"/>